<protein>
    <submittedName>
        <fullName evidence="2">Uncharacterized protein</fullName>
    </submittedName>
</protein>
<evidence type="ECO:0000313" key="2">
    <source>
        <dbReference type="EMBL" id="CCI43244.1"/>
    </source>
</evidence>
<sequence>MTHSEGQQLVVVIHHTKLHDALLDRQVINTNWMNEYKTVRTAIDASYPLSILRDDESIRLLQDTKSSDSLTYFDCKKILDRLIQSSESKQTNILGQYTSPILNQWVSIVKMFEKSNLHIAEGAVRLEKIINSSLPTLQTQLHCYKRQIGLNQQRIHELHELMKGNRQRADYMCLRYGIPGKDFASEMKNLLGELSTLLGVVRDKIQDPMMDSILEHHTALQLYLKKHAQHSEAISQQQHYTKPDYAPLEALQKFMNTAKLHPDNISDSDTEWLELLLQTSFRRHLHHNLLELSFFCRQRHEELVSNDLITITNQYRDICPVLKQQTIKTTEESRQYLEKILSLLQNNRLQQLLYLHHSEFEVTRQIDLFSTYLSQISKWKNEVAALESKSAQITPKCELIQSQIANFLADTKQIVQHLEQFLTPYFKNQIVNVVGMSH</sequence>
<dbReference type="GO" id="GO:0012505">
    <property type="term" value="C:endomembrane system"/>
    <property type="evidence" value="ECO:0007669"/>
    <property type="project" value="TreeGrafter"/>
</dbReference>
<name>A0A024G988_9STRA</name>
<accession>A0A024G988</accession>
<reference evidence="2 3" key="1">
    <citation type="submission" date="2012-05" db="EMBL/GenBank/DDBJ databases">
        <title>Recombination and specialization in a pathogen metapopulation.</title>
        <authorList>
            <person name="Gardiner A."/>
            <person name="Kemen E."/>
            <person name="Schultz-Larsen T."/>
            <person name="MacLean D."/>
            <person name="Van Oosterhout C."/>
            <person name="Jones J.D.G."/>
        </authorList>
    </citation>
    <scope>NUCLEOTIDE SEQUENCE [LARGE SCALE GENOMIC DNA]</scope>
    <source>
        <strain evidence="2 3">Ac Nc2</strain>
    </source>
</reference>
<dbReference type="Pfam" id="PF05600">
    <property type="entry name" value="CDK5RAP3"/>
    <property type="match status" value="2"/>
</dbReference>
<comment type="similarity">
    <text evidence="1">Belongs to the CDK5RAP3 family.</text>
</comment>
<dbReference type="OrthoDB" id="340432at2759"/>
<comment type="caution">
    <text evidence="2">The sequence shown here is derived from an EMBL/GenBank/DDBJ whole genome shotgun (WGS) entry which is preliminary data.</text>
</comment>
<dbReference type="InterPro" id="IPR008491">
    <property type="entry name" value="CDK5RAP3"/>
</dbReference>
<gene>
    <name evidence="2" type="ORF">BN9_040280</name>
</gene>
<dbReference type="EMBL" id="CAIX01000046">
    <property type="protein sequence ID" value="CCI43244.1"/>
    <property type="molecule type" value="Genomic_DNA"/>
</dbReference>
<evidence type="ECO:0000313" key="3">
    <source>
        <dbReference type="Proteomes" id="UP000053237"/>
    </source>
</evidence>
<dbReference type="STRING" id="65357.A0A024G988"/>
<organism evidence="2 3">
    <name type="scientific">Albugo candida</name>
    <dbReference type="NCBI Taxonomy" id="65357"/>
    <lineage>
        <taxon>Eukaryota</taxon>
        <taxon>Sar</taxon>
        <taxon>Stramenopiles</taxon>
        <taxon>Oomycota</taxon>
        <taxon>Peronosporomycetes</taxon>
        <taxon>Albuginales</taxon>
        <taxon>Albuginaceae</taxon>
        <taxon>Albugo</taxon>
    </lineage>
</organism>
<dbReference type="InParanoid" id="A0A024G988"/>
<keyword evidence="3" id="KW-1185">Reference proteome</keyword>
<dbReference type="PANTHER" id="PTHR14894">
    <property type="entry name" value="CDK5 REGULATORY SUBUNIT-ASSOCIATED PROTEIN 3"/>
    <property type="match status" value="1"/>
</dbReference>
<proteinExistence type="inferred from homology"/>
<evidence type="ECO:0000256" key="1">
    <source>
        <dbReference type="ARBA" id="ARBA00007478"/>
    </source>
</evidence>
<dbReference type="GO" id="GO:0007346">
    <property type="term" value="P:regulation of mitotic cell cycle"/>
    <property type="evidence" value="ECO:0007669"/>
    <property type="project" value="TreeGrafter"/>
</dbReference>
<dbReference type="PANTHER" id="PTHR14894:SF0">
    <property type="entry name" value="CDK5 REGULATORY SUBUNIT-ASSOCIATED PROTEIN 3"/>
    <property type="match status" value="1"/>
</dbReference>
<dbReference type="Proteomes" id="UP000053237">
    <property type="component" value="Unassembled WGS sequence"/>
</dbReference>
<dbReference type="AlphaFoldDB" id="A0A024G988"/>